<dbReference type="RefSeq" id="WP_126195679.1">
    <property type="nucleotide sequence ID" value="NZ_CP085954.1"/>
</dbReference>
<gene>
    <name evidence="2" type="ORF">KFZ73_11230</name>
    <name evidence="3" type="ORF">NCTC10741_01539</name>
</gene>
<proteinExistence type="predicted"/>
<evidence type="ECO:0000313" key="2">
    <source>
        <dbReference type="EMBL" id="MBS4101810.1"/>
    </source>
</evidence>
<accession>A0A3P8JYR0</accession>
<dbReference type="Proteomes" id="UP000676853">
    <property type="component" value="Unassembled WGS sequence"/>
</dbReference>
<keyword evidence="1" id="KW-1133">Transmembrane helix</keyword>
<reference evidence="3 4" key="1">
    <citation type="submission" date="2018-12" db="EMBL/GenBank/DDBJ databases">
        <authorList>
            <consortium name="Pathogen Informatics"/>
        </authorList>
    </citation>
    <scope>NUCLEOTIDE SEQUENCE [LARGE SCALE GENOMIC DNA]</scope>
    <source>
        <strain evidence="3 4">NCTC10741</strain>
    </source>
</reference>
<keyword evidence="5" id="KW-1185">Reference proteome</keyword>
<evidence type="ECO:0000313" key="3">
    <source>
        <dbReference type="EMBL" id="VDR38419.1"/>
    </source>
</evidence>
<dbReference type="EMBL" id="LR131273">
    <property type="protein sequence ID" value="VDR38419.1"/>
    <property type="molecule type" value="Genomic_DNA"/>
</dbReference>
<dbReference type="AlphaFoldDB" id="A0A3P8JYR0"/>
<feature type="transmembrane region" description="Helical" evidence="1">
    <location>
        <begin position="83"/>
        <end position="107"/>
    </location>
</feature>
<reference evidence="2 5" key="2">
    <citation type="submission" date="2021-04" db="EMBL/GenBank/DDBJ databases">
        <title>Whole genome sequence analysis of a thiophenic sulfur metabolizing bacteria.</title>
        <authorList>
            <person name="Akhtar N."/>
            <person name="Akram J."/>
            <person name="Aslam A."/>
        </authorList>
    </citation>
    <scope>NUCLEOTIDE SEQUENCE [LARGE SCALE GENOMIC DNA]</scope>
    <source>
        <strain evidence="2 5">3OW</strain>
    </source>
</reference>
<keyword evidence="1" id="KW-0812">Transmembrane</keyword>
<keyword evidence="1" id="KW-0472">Membrane</keyword>
<dbReference type="Proteomes" id="UP000271626">
    <property type="component" value="Chromosome"/>
</dbReference>
<evidence type="ECO:0000313" key="4">
    <source>
        <dbReference type="Proteomes" id="UP000271626"/>
    </source>
</evidence>
<sequence>MDFAFEWTNYRDEWRAITGPVIGVVAFGGFGAVALVVGLPDVGLAFLGIAVVCVGLLVPQIGDRRGETVRVVDGAVLVGQAAWWRHIATYGLVGLGLVVAGMVATVLTDPEGAPLMLVLGPLLGVCLIVNAVVLWLRRGGFVFGPDGVVTPRGRTIPHDLLVYRLYEPPRGAPSVQIGIIGGPKPEYMTAFGYMISPSAVLSTLDALTAHTRTYSPREIRAMLTVPPQRGVAEGDSIVLRLPAEPAGGDRA</sequence>
<feature type="transmembrane region" description="Helical" evidence="1">
    <location>
        <begin position="45"/>
        <end position="62"/>
    </location>
</feature>
<name>A0A3P8JYR0_TSUPA</name>
<feature type="transmembrane region" description="Helical" evidence="1">
    <location>
        <begin position="21"/>
        <end position="39"/>
    </location>
</feature>
<evidence type="ECO:0000313" key="5">
    <source>
        <dbReference type="Proteomes" id="UP000676853"/>
    </source>
</evidence>
<dbReference type="EMBL" id="JAGXOE010000022">
    <property type="protein sequence ID" value="MBS4101810.1"/>
    <property type="molecule type" value="Genomic_DNA"/>
</dbReference>
<protein>
    <submittedName>
        <fullName evidence="3">Uncharacterized protein</fullName>
    </submittedName>
</protein>
<evidence type="ECO:0000256" key="1">
    <source>
        <dbReference type="SAM" id="Phobius"/>
    </source>
</evidence>
<organism evidence="3 4">
    <name type="scientific">Tsukamurella paurometabola</name>
    <name type="common">Corynebacterium paurometabolum</name>
    <dbReference type="NCBI Taxonomy" id="2061"/>
    <lineage>
        <taxon>Bacteria</taxon>
        <taxon>Bacillati</taxon>
        <taxon>Actinomycetota</taxon>
        <taxon>Actinomycetes</taxon>
        <taxon>Mycobacteriales</taxon>
        <taxon>Tsukamurellaceae</taxon>
        <taxon>Tsukamurella</taxon>
    </lineage>
</organism>
<feature type="transmembrane region" description="Helical" evidence="1">
    <location>
        <begin position="113"/>
        <end position="136"/>
    </location>
</feature>